<reference evidence="10 11" key="1">
    <citation type="submission" date="2018-08" db="EMBL/GenBank/DDBJ databases">
        <title>Vibrio isolated from the Eastern China Marginal Seas.</title>
        <authorList>
            <person name="Li Y."/>
        </authorList>
    </citation>
    <scope>NUCLEOTIDE SEQUENCE [LARGE SCALE GENOMIC DNA]</scope>
    <source>
        <strain evidence="10 11">BEI233</strain>
    </source>
</reference>
<feature type="region of interest" description="Disordered" evidence="9">
    <location>
        <begin position="229"/>
        <end position="286"/>
    </location>
</feature>
<dbReference type="GO" id="GO:0004252">
    <property type="term" value="F:serine-type endopeptidase activity"/>
    <property type="evidence" value="ECO:0007669"/>
    <property type="project" value="InterPro"/>
</dbReference>
<dbReference type="Proteomes" id="UP000273252">
    <property type="component" value="Unassembled WGS sequence"/>
</dbReference>
<accession>A0A3A6QZB8</accession>
<keyword evidence="8" id="KW-1015">Disulfide bond</keyword>
<dbReference type="GO" id="GO:0006508">
    <property type="term" value="P:proteolysis"/>
    <property type="evidence" value="ECO:0007669"/>
    <property type="project" value="UniProtKB-KW"/>
</dbReference>
<evidence type="ECO:0000256" key="3">
    <source>
        <dbReference type="ARBA" id="ARBA00022729"/>
    </source>
</evidence>
<dbReference type="GO" id="GO:0046872">
    <property type="term" value="F:metal ion binding"/>
    <property type="evidence" value="ECO:0007669"/>
    <property type="project" value="UniProtKB-KW"/>
</dbReference>
<comment type="caution">
    <text evidence="10">The sequence shown here is derived from an EMBL/GenBank/DDBJ whole genome shotgun (WGS) entry which is preliminary data.</text>
</comment>
<evidence type="ECO:0000256" key="6">
    <source>
        <dbReference type="ARBA" id="ARBA00022833"/>
    </source>
</evidence>
<evidence type="ECO:0000256" key="1">
    <source>
        <dbReference type="ARBA" id="ARBA00022670"/>
    </source>
</evidence>
<feature type="disulfide bond" evidence="8">
    <location>
        <begin position="186"/>
        <end position="234"/>
    </location>
</feature>
<dbReference type="InterPro" id="IPR005073">
    <property type="entry name" value="Peptidase_M74"/>
</dbReference>
<proteinExistence type="predicted"/>
<keyword evidence="11" id="KW-1185">Reference proteome</keyword>
<dbReference type="EMBL" id="QVMU01000002">
    <property type="protein sequence ID" value="RJX74344.1"/>
    <property type="molecule type" value="Genomic_DNA"/>
</dbReference>
<keyword evidence="7" id="KW-0482">Metalloprotease</keyword>
<protein>
    <submittedName>
        <fullName evidence="10">Penicillin-insensitive murein endopeptidase</fullName>
    </submittedName>
</protein>
<feature type="compositionally biased region" description="Basic residues" evidence="9">
    <location>
        <begin position="258"/>
        <end position="272"/>
    </location>
</feature>
<dbReference type="PIRSF" id="PIRSF018455">
    <property type="entry name" value="MepA"/>
    <property type="match status" value="1"/>
</dbReference>
<dbReference type="NCBIfam" id="NF006947">
    <property type="entry name" value="PRK09429.1"/>
    <property type="match status" value="1"/>
</dbReference>
<keyword evidence="2" id="KW-0479">Metal-binding</keyword>
<dbReference type="GO" id="GO:0008237">
    <property type="term" value="F:metallopeptidase activity"/>
    <property type="evidence" value="ECO:0007669"/>
    <property type="project" value="UniProtKB-KW"/>
</dbReference>
<evidence type="ECO:0000256" key="8">
    <source>
        <dbReference type="PIRSR" id="PIRSR018455-2"/>
    </source>
</evidence>
<dbReference type="AlphaFoldDB" id="A0A3A6QZB8"/>
<evidence type="ECO:0000256" key="7">
    <source>
        <dbReference type="ARBA" id="ARBA00023049"/>
    </source>
</evidence>
<keyword evidence="6" id="KW-0862">Zinc</keyword>
<evidence type="ECO:0000313" key="11">
    <source>
        <dbReference type="Proteomes" id="UP000273252"/>
    </source>
</evidence>
<organism evidence="10 11">
    <name type="scientific">Vibrio sinensis</name>
    <dbReference type="NCBI Taxonomy" id="2302434"/>
    <lineage>
        <taxon>Bacteria</taxon>
        <taxon>Pseudomonadati</taxon>
        <taxon>Pseudomonadota</taxon>
        <taxon>Gammaproteobacteria</taxon>
        <taxon>Vibrionales</taxon>
        <taxon>Vibrionaceae</taxon>
        <taxon>Vibrio</taxon>
    </lineage>
</organism>
<evidence type="ECO:0000313" key="10">
    <source>
        <dbReference type="EMBL" id="RJX74344.1"/>
    </source>
</evidence>
<sequence>MKQPWQWIWLGLLPFFSLASPWESLKRPSIDPAESVGSYANGCLIGAKALPLRGVGYQVLRSQNKRYYGHPATIEFIERFSHRARIELKTHVLIGDMSLPQGGRFSSGHSSHQTGLDIDIWYRLADTKLSDGQLKVPKPRTLVNMPKYQLMEKNWDSRHFNMVKMAAKDSDVARIFVHPVIKEKLCQTETRDRSWLRKVRPWWGHNYHMHVRLNCPKDDLNCVPQAPPPKGDGCGSEVASWKPKSNSKVKELRPKTDSKKKKEKPVKAKPKKVLPQQCSELLARSN</sequence>
<dbReference type="GO" id="GO:0030288">
    <property type="term" value="C:outer membrane-bounded periplasmic space"/>
    <property type="evidence" value="ECO:0007669"/>
    <property type="project" value="InterPro"/>
</dbReference>
<feature type="compositionally biased region" description="Polar residues" evidence="9">
    <location>
        <begin position="276"/>
        <end position="286"/>
    </location>
</feature>
<keyword evidence="3" id="KW-0732">Signal</keyword>
<gene>
    <name evidence="10" type="ORF">DZ860_04250</name>
</gene>
<evidence type="ECO:0000256" key="4">
    <source>
        <dbReference type="ARBA" id="ARBA00022764"/>
    </source>
</evidence>
<keyword evidence="4" id="KW-0574">Periplasm</keyword>
<dbReference type="OrthoDB" id="1467367at2"/>
<keyword evidence="5" id="KW-0378">Hydrolase</keyword>
<keyword evidence="1" id="KW-0645">Protease</keyword>
<feature type="disulfide bond" evidence="8">
    <location>
        <begin position="215"/>
        <end position="222"/>
    </location>
</feature>
<dbReference type="SUPFAM" id="SSF55166">
    <property type="entry name" value="Hedgehog/DD-peptidase"/>
    <property type="match status" value="1"/>
</dbReference>
<feature type="compositionally biased region" description="Basic and acidic residues" evidence="9">
    <location>
        <begin position="248"/>
        <end position="257"/>
    </location>
</feature>
<dbReference type="InterPro" id="IPR009045">
    <property type="entry name" value="Zn_M74/Hedgehog-like"/>
</dbReference>
<evidence type="ECO:0000256" key="5">
    <source>
        <dbReference type="ARBA" id="ARBA00022801"/>
    </source>
</evidence>
<dbReference type="Pfam" id="PF03411">
    <property type="entry name" value="Peptidase_M74"/>
    <property type="match status" value="1"/>
</dbReference>
<name>A0A3A6QZB8_9VIBR</name>
<evidence type="ECO:0000256" key="2">
    <source>
        <dbReference type="ARBA" id="ARBA00022723"/>
    </source>
</evidence>
<evidence type="ECO:0000256" key="9">
    <source>
        <dbReference type="SAM" id="MobiDB-lite"/>
    </source>
</evidence>
<dbReference type="Gene3D" id="3.30.1380.10">
    <property type="match status" value="1"/>
</dbReference>
<dbReference type="RefSeq" id="WP_120029680.1">
    <property type="nucleotide sequence ID" value="NZ_QVMU01000002.1"/>
</dbReference>